<keyword evidence="3" id="KW-1185">Reference proteome</keyword>
<dbReference type="EMBL" id="BMAO01014039">
    <property type="protein sequence ID" value="GFQ92525.1"/>
    <property type="molecule type" value="Genomic_DNA"/>
</dbReference>
<sequence>MYLSAWFEGLTPEMVKKAEIELGETPEVRRKAVAELTKLLKEPVFYSPLFSQSRKRSRYNKFGRKTCLIREPYLEPRLEEKFLVRYLRAKKYNVDKAHKTLLYYYYFKSKFANIFTHFKPSQLKHVLEMNCINLLPLREKDGASIGLLRMGEFDPSKATPEEFIAASLLCAEIGTDSEATLVCGSVAILDLKGVTFKKMLHFSSVRLLSLFAASFQDCIACRVKGLHVVNEPYYFSTIIKIIKPFLHKKIRDRVHHHGSNLKSLHQHIPPEILPEYLGGHLRHNNDDYISKILSKESYFEEINKYGYPPLNQEVIEKDKFISLATNSQLQTAVIS</sequence>
<dbReference type="InterPro" id="IPR011074">
    <property type="entry name" value="CRAL/TRIO_N_dom"/>
</dbReference>
<dbReference type="PRINTS" id="PR00180">
    <property type="entry name" value="CRETINALDHBP"/>
</dbReference>
<dbReference type="AlphaFoldDB" id="A0A8X6KZS7"/>
<dbReference type="Gene3D" id="1.20.5.1200">
    <property type="entry name" value="Alpha-tocopherol transfer"/>
    <property type="match status" value="1"/>
</dbReference>
<comment type="caution">
    <text evidence="2">The sequence shown here is derived from an EMBL/GenBank/DDBJ whole genome shotgun (WGS) entry which is preliminary data.</text>
</comment>
<evidence type="ECO:0000259" key="1">
    <source>
        <dbReference type="PROSITE" id="PS50191"/>
    </source>
</evidence>
<dbReference type="Gene3D" id="3.40.525.10">
    <property type="entry name" value="CRAL-TRIO lipid binding domain"/>
    <property type="match status" value="1"/>
</dbReference>
<evidence type="ECO:0000313" key="3">
    <source>
        <dbReference type="Proteomes" id="UP000887116"/>
    </source>
</evidence>
<dbReference type="SMART" id="SM01100">
    <property type="entry name" value="CRAL_TRIO_N"/>
    <property type="match status" value="1"/>
</dbReference>
<dbReference type="PANTHER" id="PTHR10174:SF130">
    <property type="entry name" value="ALPHA-TOCOPHEROL TRANSFER PROTEIN-LIKE"/>
    <property type="match status" value="1"/>
</dbReference>
<evidence type="ECO:0000313" key="2">
    <source>
        <dbReference type="EMBL" id="GFQ92525.1"/>
    </source>
</evidence>
<organism evidence="2 3">
    <name type="scientific">Trichonephila clavata</name>
    <name type="common">Joro spider</name>
    <name type="synonym">Nephila clavata</name>
    <dbReference type="NCBI Taxonomy" id="2740835"/>
    <lineage>
        <taxon>Eukaryota</taxon>
        <taxon>Metazoa</taxon>
        <taxon>Ecdysozoa</taxon>
        <taxon>Arthropoda</taxon>
        <taxon>Chelicerata</taxon>
        <taxon>Arachnida</taxon>
        <taxon>Araneae</taxon>
        <taxon>Araneomorphae</taxon>
        <taxon>Entelegynae</taxon>
        <taxon>Araneoidea</taxon>
        <taxon>Nephilidae</taxon>
        <taxon>Trichonephila</taxon>
    </lineage>
</organism>
<dbReference type="Proteomes" id="UP000887116">
    <property type="component" value="Unassembled WGS sequence"/>
</dbReference>
<proteinExistence type="predicted"/>
<dbReference type="Gene3D" id="1.10.8.20">
    <property type="entry name" value="N-terminal domain of phosphatidylinositol transfer protein sec14p"/>
    <property type="match status" value="1"/>
</dbReference>
<gene>
    <name evidence="2" type="primary">Ttpal</name>
    <name evidence="2" type="ORF">TNCT_558741</name>
</gene>
<dbReference type="GO" id="GO:0016020">
    <property type="term" value="C:membrane"/>
    <property type="evidence" value="ECO:0007669"/>
    <property type="project" value="TreeGrafter"/>
</dbReference>
<dbReference type="Pfam" id="PF00650">
    <property type="entry name" value="CRAL_TRIO"/>
    <property type="match status" value="1"/>
</dbReference>
<protein>
    <submittedName>
        <fullName evidence="2">Alpha-tocopherol transfer protein-like</fullName>
    </submittedName>
</protein>
<name>A0A8X6KZS7_TRICU</name>
<dbReference type="InterPro" id="IPR036865">
    <property type="entry name" value="CRAL-TRIO_dom_sf"/>
</dbReference>
<dbReference type="InterPro" id="IPR036273">
    <property type="entry name" value="CRAL/TRIO_N_dom_sf"/>
</dbReference>
<dbReference type="SUPFAM" id="SSF52087">
    <property type="entry name" value="CRAL/TRIO domain"/>
    <property type="match status" value="1"/>
</dbReference>
<dbReference type="CDD" id="cd00170">
    <property type="entry name" value="SEC14"/>
    <property type="match status" value="1"/>
</dbReference>
<feature type="domain" description="CRAL-TRIO" evidence="1">
    <location>
        <begin position="122"/>
        <end position="285"/>
    </location>
</feature>
<dbReference type="SMART" id="SM00516">
    <property type="entry name" value="SEC14"/>
    <property type="match status" value="1"/>
</dbReference>
<dbReference type="PROSITE" id="PS50191">
    <property type="entry name" value="CRAL_TRIO"/>
    <property type="match status" value="1"/>
</dbReference>
<dbReference type="SUPFAM" id="SSF46938">
    <property type="entry name" value="CRAL/TRIO N-terminal domain"/>
    <property type="match status" value="1"/>
</dbReference>
<accession>A0A8X6KZS7</accession>
<dbReference type="Pfam" id="PF03765">
    <property type="entry name" value="CRAL_TRIO_N"/>
    <property type="match status" value="1"/>
</dbReference>
<dbReference type="OrthoDB" id="75724at2759"/>
<dbReference type="InterPro" id="IPR001251">
    <property type="entry name" value="CRAL-TRIO_dom"/>
</dbReference>
<dbReference type="GO" id="GO:1902936">
    <property type="term" value="F:phosphatidylinositol bisphosphate binding"/>
    <property type="evidence" value="ECO:0007669"/>
    <property type="project" value="TreeGrafter"/>
</dbReference>
<reference evidence="2" key="1">
    <citation type="submission" date="2020-07" db="EMBL/GenBank/DDBJ databases">
        <title>Multicomponent nature underlies the extraordinary mechanical properties of spider dragline silk.</title>
        <authorList>
            <person name="Kono N."/>
            <person name="Nakamura H."/>
            <person name="Mori M."/>
            <person name="Yoshida Y."/>
            <person name="Ohtoshi R."/>
            <person name="Malay A.D."/>
            <person name="Moran D.A.P."/>
            <person name="Tomita M."/>
            <person name="Numata K."/>
            <person name="Arakawa K."/>
        </authorList>
    </citation>
    <scope>NUCLEOTIDE SEQUENCE</scope>
</reference>
<dbReference type="PANTHER" id="PTHR10174">
    <property type="entry name" value="ALPHA-TOCOPHEROL TRANSFER PROTEIN-RELATED"/>
    <property type="match status" value="1"/>
</dbReference>